<dbReference type="SUPFAM" id="SSF89550">
    <property type="entry name" value="PHP domain-like"/>
    <property type="match status" value="1"/>
</dbReference>
<dbReference type="PIRSF" id="PIRSF005047">
    <property type="entry name" value="UCP005047_YshC"/>
    <property type="match status" value="1"/>
</dbReference>
<dbReference type="Gene3D" id="3.30.460.10">
    <property type="entry name" value="Beta Polymerase, domain 2"/>
    <property type="match status" value="1"/>
</dbReference>
<reference evidence="13" key="1">
    <citation type="journal article" date="2019" name="Int. J. Syst. Evol. Microbiol.">
        <title>The Global Catalogue of Microorganisms (GCM) 10K type strain sequencing project: providing services to taxonomists for standard genome sequencing and annotation.</title>
        <authorList>
            <consortium name="The Broad Institute Genomics Platform"/>
            <consortium name="The Broad Institute Genome Sequencing Center for Infectious Disease"/>
            <person name="Wu L."/>
            <person name="Ma J."/>
        </authorList>
    </citation>
    <scope>NUCLEOTIDE SEQUENCE [LARGE SCALE GENOMIC DNA]</scope>
    <source>
        <strain evidence="13">CCUG 73951</strain>
    </source>
</reference>
<evidence type="ECO:0000256" key="7">
    <source>
        <dbReference type="ARBA" id="ARBA00022932"/>
    </source>
</evidence>
<dbReference type="InterPro" id="IPR050243">
    <property type="entry name" value="PHP_phosphatase"/>
</dbReference>
<dbReference type="InterPro" id="IPR003583">
    <property type="entry name" value="Hlx-hairpin-Hlx_DNA-bd_motif"/>
</dbReference>
<dbReference type="CDD" id="cd00141">
    <property type="entry name" value="NT_POLXc"/>
    <property type="match status" value="1"/>
</dbReference>
<evidence type="ECO:0000259" key="9">
    <source>
        <dbReference type="SMART" id="SM00278"/>
    </source>
</evidence>
<keyword evidence="3" id="KW-0237">DNA synthesis</keyword>
<dbReference type="SUPFAM" id="SSF47802">
    <property type="entry name" value="DNA polymerase beta, N-terminal domain-like"/>
    <property type="match status" value="1"/>
</dbReference>
<dbReference type="InterPro" id="IPR043519">
    <property type="entry name" value="NT_sf"/>
</dbReference>
<dbReference type="InterPro" id="IPR016195">
    <property type="entry name" value="Pol/histidinol_Pase-like"/>
</dbReference>
<dbReference type="InterPro" id="IPR004013">
    <property type="entry name" value="PHP_dom"/>
</dbReference>
<dbReference type="Proteomes" id="UP001596494">
    <property type="component" value="Unassembled WGS sequence"/>
</dbReference>
<dbReference type="SMART" id="SM00278">
    <property type="entry name" value="HhH1"/>
    <property type="match status" value="3"/>
</dbReference>
<evidence type="ECO:0000256" key="4">
    <source>
        <dbReference type="ARBA" id="ARBA00022679"/>
    </source>
</evidence>
<dbReference type="InterPro" id="IPR002054">
    <property type="entry name" value="DNA-dir_DNA_pol_X"/>
</dbReference>
<feature type="domain" description="DNA-directed DNA polymerase X" evidence="11">
    <location>
        <begin position="3"/>
        <end position="317"/>
    </location>
</feature>
<evidence type="ECO:0000313" key="12">
    <source>
        <dbReference type="EMBL" id="MFC7321091.1"/>
    </source>
</evidence>
<evidence type="ECO:0000256" key="5">
    <source>
        <dbReference type="ARBA" id="ARBA00022695"/>
    </source>
</evidence>
<dbReference type="InterPro" id="IPR003141">
    <property type="entry name" value="Pol/His_phosphatase_N"/>
</dbReference>
<comment type="cofactor">
    <cofactor evidence="1">
        <name>Mg(2+)</name>
        <dbReference type="ChEBI" id="CHEBI:18420"/>
    </cofactor>
</comment>
<feature type="domain" description="Helix-hairpin-helix DNA-binding motif class 1" evidence="9">
    <location>
        <begin position="51"/>
        <end position="70"/>
    </location>
</feature>
<feature type="domain" description="Helix-hairpin-helix DNA-binding motif class 1" evidence="9">
    <location>
        <begin position="91"/>
        <end position="110"/>
    </location>
</feature>
<dbReference type="CDD" id="cd07436">
    <property type="entry name" value="PHP_PolX"/>
    <property type="match status" value="1"/>
</dbReference>
<evidence type="ECO:0000313" key="13">
    <source>
        <dbReference type="Proteomes" id="UP001596494"/>
    </source>
</evidence>
<dbReference type="SUPFAM" id="SSF81301">
    <property type="entry name" value="Nucleotidyltransferase"/>
    <property type="match status" value="1"/>
</dbReference>
<dbReference type="SUPFAM" id="SSF158702">
    <property type="entry name" value="Sec63 N-terminal domain-like"/>
    <property type="match status" value="1"/>
</dbReference>
<dbReference type="Pfam" id="PF14791">
    <property type="entry name" value="DNA_pol_B_thumb"/>
    <property type="match status" value="1"/>
</dbReference>
<dbReference type="PANTHER" id="PTHR36928:SF1">
    <property type="entry name" value="PHOSPHATASE YCDX-RELATED"/>
    <property type="match status" value="1"/>
</dbReference>
<dbReference type="InterPro" id="IPR029398">
    <property type="entry name" value="PolB_thumb"/>
</dbReference>
<evidence type="ECO:0000256" key="1">
    <source>
        <dbReference type="ARBA" id="ARBA00001946"/>
    </source>
</evidence>
<feature type="domain" description="Polymerase/histidinol phosphatase N-terminal" evidence="10">
    <location>
        <begin position="339"/>
        <end position="418"/>
    </location>
</feature>
<keyword evidence="6" id="KW-0235">DNA replication</keyword>
<dbReference type="EMBL" id="JBHTBY010000006">
    <property type="protein sequence ID" value="MFC7321091.1"/>
    <property type="molecule type" value="Genomic_DNA"/>
</dbReference>
<dbReference type="RefSeq" id="WP_289214627.1">
    <property type="nucleotide sequence ID" value="NZ_JAPVRC010000001.1"/>
</dbReference>
<comment type="catalytic activity">
    <reaction evidence="8">
        <text>DNA(n) + a 2'-deoxyribonucleoside 5'-triphosphate = DNA(n+1) + diphosphate</text>
        <dbReference type="Rhea" id="RHEA:22508"/>
        <dbReference type="Rhea" id="RHEA-COMP:17339"/>
        <dbReference type="Rhea" id="RHEA-COMP:17340"/>
        <dbReference type="ChEBI" id="CHEBI:33019"/>
        <dbReference type="ChEBI" id="CHEBI:61560"/>
        <dbReference type="ChEBI" id="CHEBI:173112"/>
        <dbReference type="EC" id="2.7.7.7"/>
    </reaction>
</comment>
<keyword evidence="7" id="KW-0239">DNA-directed DNA polymerase</keyword>
<name>A0ABW2K4V5_9BACI</name>
<evidence type="ECO:0000256" key="6">
    <source>
        <dbReference type="ARBA" id="ARBA00022705"/>
    </source>
</evidence>
<dbReference type="Pfam" id="PF14716">
    <property type="entry name" value="HHH_8"/>
    <property type="match status" value="1"/>
</dbReference>
<evidence type="ECO:0000256" key="2">
    <source>
        <dbReference type="ARBA" id="ARBA00012417"/>
    </source>
</evidence>
<dbReference type="InterPro" id="IPR027421">
    <property type="entry name" value="DNA_pol_lamdba_lyase_dom_sf"/>
</dbReference>
<dbReference type="Gene3D" id="1.10.150.110">
    <property type="entry name" value="DNA polymerase beta, N-terminal domain-like"/>
    <property type="match status" value="1"/>
</dbReference>
<keyword evidence="5" id="KW-0548">Nucleotidyltransferase</keyword>
<evidence type="ECO:0000256" key="8">
    <source>
        <dbReference type="ARBA" id="ARBA00049244"/>
    </source>
</evidence>
<evidence type="ECO:0000256" key="3">
    <source>
        <dbReference type="ARBA" id="ARBA00022634"/>
    </source>
</evidence>
<dbReference type="InterPro" id="IPR022311">
    <property type="entry name" value="PolX-like"/>
</dbReference>
<comment type="caution">
    <text evidence="12">The sequence shown here is derived from an EMBL/GenBank/DDBJ whole genome shotgun (WGS) entry which is preliminary data.</text>
</comment>
<keyword evidence="12" id="KW-0540">Nuclease</keyword>
<keyword evidence="13" id="KW-1185">Reference proteome</keyword>
<dbReference type="PANTHER" id="PTHR36928">
    <property type="entry name" value="PHOSPHATASE YCDX-RELATED"/>
    <property type="match status" value="1"/>
</dbReference>
<dbReference type="InterPro" id="IPR037160">
    <property type="entry name" value="DNA_Pol_thumb_sf"/>
</dbReference>
<protein>
    <recommendedName>
        <fullName evidence="2">DNA-directed DNA polymerase</fullName>
        <ecNumber evidence="2">2.7.7.7</ecNumber>
    </recommendedName>
</protein>
<proteinExistence type="predicted"/>
<dbReference type="SMART" id="SM00481">
    <property type="entry name" value="POLIIIAc"/>
    <property type="match status" value="1"/>
</dbReference>
<dbReference type="InterPro" id="IPR047967">
    <property type="entry name" value="PolX_PHP"/>
</dbReference>
<dbReference type="GO" id="GO:0004527">
    <property type="term" value="F:exonuclease activity"/>
    <property type="evidence" value="ECO:0007669"/>
    <property type="project" value="UniProtKB-KW"/>
</dbReference>
<organism evidence="12 13">
    <name type="scientific">Halobacillus campisalis</name>
    <dbReference type="NCBI Taxonomy" id="435909"/>
    <lineage>
        <taxon>Bacteria</taxon>
        <taxon>Bacillati</taxon>
        <taxon>Bacillota</taxon>
        <taxon>Bacilli</taxon>
        <taxon>Bacillales</taxon>
        <taxon>Bacillaceae</taxon>
        <taxon>Halobacillus</taxon>
    </lineage>
</organism>
<dbReference type="Pfam" id="PF14520">
    <property type="entry name" value="HHH_5"/>
    <property type="match status" value="1"/>
</dbReference>
<evidence type="ECO:0000259" key="11">
    <source>
        <dbReference type="SMART" id="SM00483"/>
    </source>
</evidence>
<dbReference type="SMART" id="SM00483">
    <property type="entry name" value="POLXc"/>
    <property type="match status" value="1"/>
</dbReference>
<dbReference type="Gene3D" id="3.20.20.140">
    <property type="entry name" value="Metal-dependent hydrolases"/>
    <property type="match status" value="1"/>
</dbReference>
<dbReference type="Pfam" id="PF02811">
    <property type="entry name" value="PHP"/>
    <property type="match status" value="1"/>
</dbReference>
<dbReference type="EC" id="2.7.7.7" evidence="2"/>
<sequence length="572" mass="64465">MSNVNKKQVIQLLEKIAVYLELKGENPFKISAYRKAAQALERDDHSLSEIDDFTKMQGIGKGTASVIQEYVQSGESETLRQLEADVPAGLVPLLDLPGLGGKKLAKLYQQIGVTDAESLKEALQSGKVEELEGFGKKSAEKMLKALEEAGSRPERLPISKMLPLSEKVEEYLAGLHTLERYSKAGSVRRMRETIKDLDFIIASNDAQATRDELLNYPDIKEVVASGETKVSIIVNEGYDIGIDFRIVEPQEFITTLHHFTGSKDHNVAMRQLAKENNEKISEYGIENTETGKVKTFKTEEAFFQHFGLNYIPPEVREDTGEIDAFREKVDLLELSDIRGDLHMHSTWSDGAQSIKEMALRSKEKGYDYIAITDHSKYLKVANGLNEKRLRMQREEIEKINEEIEDFHIFCGIEMDILPDGSLDFEDDFLKEMDFVIGSIHSSFSQTEELIMKRLTNALENPYVHMIAHPTGRLIGKRQGYRANVEQLIKGAKETGTILELNANPNRLDLSAEWVRAAQEAGVEIAINTDAHSYPMLEHMEVGVGSARKGWLKKESVVNTMTREQLMKRLGLS</sequence>
<dbReference type="Gene3D" id="3.30.210.10">
    <property type="entry name" value="DNA polymerase, thumb domain"/>
    <property type="match status" value="1"/>
</dbReference>
<accession>A0ABW2K4V5</accession>
<keyword evidence="4" id="KW-0808">Transferase</keyword>
<evidence type="ECO:0000259" key="10">
    <source>
        <dbReference type="SMART" id="SM00481"/>
    </source>
</evidence>
<keyword evidence="12" id="KW-0378">Hydrolase</keyword>
<keyword evidence="12" id="KW-0269">Exonuclease</keyword>
<feature type="domain" description="Helix-hairpin-helix DNA-binding motif class 1" evidence="9">
    <location>
        <begin position="126"/>
        <end position="145"/>
    </location>
</feature>
<dbReference type="InterPro" id="IPR010996">
    <property type="entry name" value="HHH_MUS81"/>
</dbReference>
<dbReference type="NCBIfam" id="NF006375">
    <property type="entry name" value="PRK08609.1"/>
    <property type="match status" value="1"/>
</dbReference>
<dbReference type="Gene3D" id="1.10.150.20">
    <property type="entry name" value="5' to 3' exonuclease, C-terminal subdomain"/>
    <property type="match status" value="1"/>
</dbReference>
<gene>
    <name evidence="12" type="primary">polX</name>
    <name evidence="12" type="ORF">ACFQMN_09385</name>
</gene>